<dbReference type="Proteomes" id="UP000298030">
    <property type="component" value="Unassembled WGS sequence"/>
</dbReference>
<name>A0A4Y7TLG6_COPMI</name>
<proteinExistence type="predicted"/>
<dbReference type="STRING" id="71717.A0A4Y7TLG6"/>
<dbReference type="OrthoDB" id="3191568at2759"/>
<feature type="domain" description="DUF6593" evidence="1">
    <location>
        <begin position="81"/>
        <end position="229"/>
    </location>
</feature>
<dbReference type="Pfam" id="PF20236">
    <property type="entry name" value="DUF6593"/>
    <property type="match status" value="1"/>
</dbReference>
<accession>A0A4Y7TLG6</accession>
<dbReference type="InterPro" id="IPR046528">
    <property type="entry name" value="DUF6593"/>
</dbReference>
<gene>
    <name evidence="2" type="ORF">FA13DRAFT_1626145</name>
</gene>
<comment type="caution">
    <text evidence="2">The sequence shown here is derived from an EMBL/GenBank/DDBJ whole genome shotgun (WGS) entry which is preliminary data.</text>
</comment>
<protein>
    <recommendedName>
        <fullName evidence="1">DUF6593 domain-containing protein</fullName>
    </recommendedName>
</protein>
<dbReference type="EMBL" id="QPFP01000010">
    <property type="protein sequence ID" value="TEB34382.1"/>
    <property type="molecule type" value="Genomic_DNA"/>
</dbReference>
<dbReference type="AlphaFoldDB" id="A0A4Y7TLG6"/>
<reference evidence="2 3" key="1">
    <citation type="journal article" date="2019" name="Nat. Ecol. Evol.">
        <title>Megaphylogeny resolves global patterns of mushroom evolution.</title>
        <authorList>
            <person name="Varga T."/>
            <person name="Krizsan K."/>
            <person name="Foldi C."/>
            <person name="Dima B."/>
            <person name="Sanchez-Garcia M."/>
            <person name="Sanchez-Ramirez S."/>
            <person name="Szollosi G.J."/>
            <person name="Szarkandi J.G."/>
            <person name="Papp V."/>
            <person name="Albert L."/>
            <person name="Andreopoulos W."/>
            <person name="Angelini C."/>
            <person name="Antonin V."/>
            <person name="Barry K.W."/>
            <person name="Bougher N.L."/>
            <person name="Buchanan P."/>
            <person name="Buyck B."/>
            <person name="Bense V."/>
            <person name="Catcheside P."/>
            <person name="Chovatia M."/>
            <person name="Cooper J."/>
            <person name="Damon W."/>
            <person name="Desjardin D."/>
            <person name="Finy P."/>
            <person name="Geml J."/>
            <person name="Haridas S."/>
            <person name="Hughes K."/>
            <person name="Justo A."/>
            <person name="Karasinski D."/>
            <person name="Kautmanova I."/>
            <person name="Kiss B."/>
            <person name="Kocsube S."/>
            <person name="Kotiranta H."/>
            <person name="LaButti K.M."/>
            <person name="Lechner B.E."/>
            <person name="Liimatainen K."/>
            <person name="Lipzen A."/>
            <person name="Lukacs Z."/>
            <person name="Mihaltcheva S."/>
            <person name="Morgado L.N."/>
            <person name="Niskanen T."/>
            <person name="Noordeloos M.E."/>
            <person name="Ohm R.A."/>
            <person name="Ortiz-Santana B."/>
            <person name="Ovrebo C."/>
            <person name="Racz N."/>
            <person name="Riley R."/>
            <person name="Savchenko A."/>
            <person name="Shiryaev A."/>
            <person name="Soop K."/>
            <person name="Spirin V."/>
            <person name="Szebenyi C."/>
            <person name="Tomsovsky M."/>
            <person name="Tulloss R.E."/>
            <person name="Uehling J."/>
            <person name="Grigoriev I.V."/>
            <person name="Vagvolgyi C."/>
            <person name="Papp T."/>
            <person name="Martin F.M."/>
            <person name="Miettinen O."/>
            <person name="Hibbett D.S."/>
            <person name="Nagy L.G."/>
        </authorList>
    </citation>
    <scope>NUCLEOTIDE SEQUENCE [LARGE SCALE GENOMIC DNA]</scope>
    <source>
        <strain evidence="2 3">FP101781</strain>
    </source>
</reference>
<sequence length="234" mass="24740">MPGENPFSQWAYPAPGQVAAEARDNNLLSPSIYGALPSGPSNYGLPLGYLPTSPSGGPANQAPNANLQVTTFHFTSPTNALLNSNVVGPQGQKYFSVATHGVGHTIIINEQAGSTRGEAVGKIEWQAQSPFVSLAGAVAHQPAGQWLHWTGDRRFRAMSARGREYRWMFNTGMFFVCCYTAGGTASEFVARIVKGNGTDGVIVSLEITAPAIQAGLLDVCILAAVLFTSGRNLD</sequence>
<evidence type="ECO:0000313" key="2">
    <source>
        <dbReference type="EMBL" id="TEB34382.1"/>
    </source>
</evidence>
<organism evidence="2 3">
    <name type="scientific">Coprinellus micaceus</name>
    <name type="common">Glistening ink-cap mushroom</name>
    <name type="synonym">Coprinus micaceus</name>
    <dbReference type="NCBI Taxonomy" id="71717"/>
    <lineage>
        <taxon>Eukaryota</taxon>
        <taxon>Fungi</taxon>
        <taxon>Dikarya</taxon>
        <taxon>Basidiomycota</taxon>
        <taxon>Agaricomycotina</taxon>
        <taxon>Agaricomycetes</taxon>
        <taxon>Agaricomycetidae</taxon>
        <taxon>Agaricales</taxon>
        <taxon>Agaricineae</taxon>
        <taxon>Psathyrellaceae</taxon>
        <taxon>Coprinellus</taxon>
    </lineage>
</organism>
<evidence type="ECO:0000313" key="3">
    <source>
        <dbReference type="Proteomes" id="UP000298030"/>
    </source>
</evidence>
<evidence type="ECO:0000259" key="1">
    <source>
        <dbReference type="Pfam" id="PF20236"/>
    </source>
</evidence>
<keyword evidence="3" id="KW-1185">Reference proteome</keyword>